<dbReference type="SUPFAM" id="SSF48452">
    <property type="entry name" value="TPR-like"/>
    <property type="match status" value="1"/>
</dbReference>
<dbReference type="AlphaFoldDB" id="A0A510JPP8"/>
<dbReference type="OrthoDB" id="81943at2"/>
<organism evidence="1 2">
    <name type="scientific">Leptotrichia shahii</name>
    <dbReference type="NCBI Taxonomy" id="157691"/>
    <lineage>
        <taxon>Bacteria</taxon>
        <taxon>Fusobacteriati</taxon>
        <taxon>Fusobacteriota</taxon>
        <taxon>Fusobacteriia</taxon>
        <taxon>Fusobacteriales</taxon>
        <taxon>Leptotrichiaceae</taxon>
        <taxon>Leptotrichia</taxon>
    </lineage>
</organism>
<evidence type="ECO:0000313" key="1">
    <source>
        <dbReference type="EMBL" id="BBM41194.1"/>
    </source>
</evidence>
<dbReference type="KEGG" id="lsz:JCM16776_1416"/>
<proteinExistence type="predicted"/>
<name>A0A510JPP8_9FUSO</name>
<dbReference type="Pfam" id="PF13414">
    <property type="entry name" value="TPR_11"/>
    <property type="match status" value="1"/>
</dbReference>
<keyword evidence="2" id="KW-1185">Reference proteome</keyword>
<evidence type="ECO:0000313" key="2">
    <source>
        <dbReference type="Proteomes" id="UP000322617"/>
    </source>
</evidence>
<dbReference type="RefSeq" id="WP_018451250.1">
    <property type="nucleotide sequence ID" value="NZ_AP019827.1"/>
</dbReference>
<dbReference type="InterPro" id="IPR011990">
    <property type="entry name" value="TPR-like_helical_dom_sf"/>
</dbReference>
<dbReference type="InterPro" id="IPR019734">
    <property type="entry name" value="TPR_rpt"/>
</dbReference>
<reference evidence="1 2" key="1">
    <citation type="submission" date="2019-07" db="EMBL/GenBank/DDBJ databases">
        <title>Complete Genome Sequence of Leptotrichia shahii Strain JCM 16776.</title>
        <authorList>
            <person name="Watanabe S."/>
            <person name="Cui L."/>
        </authorList>
    </citation>
    <scope>NUCLEOTIDE SEQUENCE [LARGE SCALE GENOMIC DNA]</scope>
    <source>
        <strain evidence="1 2">JCM16776</strain>
    </source>
</reference>
<protein>
    <submittedName>
        <fullName evidence="1">Photosystem I assembly protein Ycf3</fullName>
    </submittedName>
</protein>
<dbReference type="STRING" id="1122172.GCA_000373045_01635"/>
<dbReference type="Proteomes" id="UP000322617">
    <property type="component" value="Chromosome"/>
</dbReference>
<dbReference type="Gene3D" id="1.25.40.10">
    <property type="entry name" value="Tetratricopeptide repeat domain"/>
    <property type="match status" value="1"/>
</dbReference>
<dbReference type="EMBL" id="AP019827">
    <property type="protein sequence ID" value="BBM41194.1"/>
    <property type="molecule type" value="Genomic_DNA"/>
</dbReference>
<sequence>MNNRYLKILILLSFLVLSFGILAEDQEEIMRVTRQELKELKINDKSIEKTFEGIKMQGIDFSKSKKPFEEAVQLDNKNYLAMFYIGTYERAFNKDAKKAIEYYQKAINLNPKNPRPYNNLAIAYGYLGDTKKSDETIKQIMSLFPEYPEGYYQWALKLLDNKKYSESTEYMKKAIEKYNKIKKIDYWYITQDMKKSFIVDAQKIIINNYVKQEKLAEAIEFFEDSYINMKQDNSSVVNELMELLYYKNQELYKNKNSKLYKENFDKLKSIEFLGLLMEANDNLKGKNKVK</sequence>
<dbReference type="SMART" id="SM00028">
    <property type="entry name" value="TPR"/>
    <property type="match status" value="4"/>
</dbReference>
<accession>A0A510JPP8</accession>
<gene>
    <name evidence="1" type="primary">ycf3</name>
    <name evidence="1" type="ORF">JCM16776_1416</name>
</gene>